<feature type="compositionally biased region" description="Basic and acidic residues" evidence="1">
    <location>
        <begin position="90"/>
        <end position="106"/>
    </location>
</feature>
<evidence type="ECO:0000313" key="2">
    <source>
        <dbReference type="EMBL" id="GIY77165.1"/>
    </source>
</evidence>
<gene>
    <name evidence="2" type="ORF">CEXT_172741</name>
</gene>
<evidence type="ECO:0000313" key="3">
    <source>
        <dbReference type="Proteomes" id="UP001054945"/>
    </source>
</evidence>
<feature type="region of interest" description="Disordered" evidence="1">
    <location>
        <begin position="74"/>
        <end position="106"/>
    </location>
</feature>
<comment type="caution">
    <text evidence="2">The sequence shown here is derived from an EMBL/GenBank/DDBJ whole genome shotgun (WGS) entry which is preliminary data.</text>
</comment>
<evidence type="ECO:0008006" key="4">
    <source>
        <dbReference type="Google" id="ProtNLM"/>
    </source>
</evidence>
<organism evidence="2 3">
    <name type="scientific">Caerostris extrusa</name>
    <name type="common">Bark spider</name>
    <name type="synonym">Caerostris bankana</name>
    <dbReference type="NCBI Taxonomy" id="172846"/>
    <lineage>
        <taxon>Eukaryota</taxon>
        <taxon>Metazoa</taxon>
        <taxon>Ecdysozoa</taxon>
        <taxon>Arthropoda</taxon>
        <taxon>Chelicerata</taxon>
        <taxon>Arachnida</taxon>
        <taxon>Araneae</taxon>
        <taxon>Araneomorphae</taxon>
        <taxon>Entelegynae</taxon>
        <taxon>Araneoidea</taxon>
        <taxon>Araneidae</taxon>
        <taxon>Caerostris</taxon>
    </lineage>
</organism>
<dbReference type="AlphaFoldDB" id="A0AAV4W518"/>
<keyword evidence="3" id="KW-1185">Reference proteome</keyword>
<reference evidence="2 3" key="1">
    <citation type="submission" date="2021-06" db="EMBL/GenBank/DDBJ databases">
        <title>Caerostris extrusa draft genome.</title>
        <authorList>
            <person name="Kono N."/>
            <person name="Arakawa K."/>
        </authorList>
    </citation>
    <scope>NUCLEOTIDE SEQUENCE [LARGE SCALE GENOMIC DNA]</scope>
</reference>
<dbReference type="Proteomes" id="UP001054945">
    <property type="component" value="Unassembled WGS sequence"/>
</dbReference>
<dbReference type="EMBL" id="BPLR01015583">
    <property type="protein sequence ID" value="GIY77165.1"/>
    <property type="molecule type" value="Genomic_DNA"/>
</dbReference>
<protein>
    <recommendedName>
        <fullName evidence="4">Ribosomal protein L29</fullName>
    </recommendedName>
</protein>
<name>A0AAV4W518_CAEEX</name>
<proteinExistence type="predicted"/>
<evidence type="ECO:0000256" key="1">
    <source>
        <dbReference type="SAM" id="MobiDB-lite"/>
    </source>
</evidence>
<sequence>MTTLKVEKTTLGELTTLKVEKTKKPPSETMNLQKLHDAKQKRRMLETSQIRRKLTAEITTTKFNSTLIKRILASENRMKIKSQKNVPSKKSLEEEKSKPLKNPRKE</sequence>
<accession>A0AAV4W518</accession>